<dbReference type="CDD" id="cd17874">
    <property type="entry name" value="FtsY"/>
    <property type="match status" value="1"/>
</dbReference>
<dbReference type="PANTHER" id="PTHR43134">
    <property type="entry name" value="SIGNAL RECOGNITION PARTICLE RECEPTOR SUBUNIT ALPHA"/>
    <property type="match status" value="1"/>
</dbReference>
<dbReference type="InterPro" id="IPR000897">
    <property type="entry name" value="SRP54_GTPase_dom"/>
</dbReference>
<name>W0DTL9_9GAMM</name>
<evidence type="ECO:0000256" key="2">
    <source>
        <dbReference type="ARBA" id="ARBA00022490"/>
    </source>
</evidence>
<keyword evidence="1 10" id="KW-1003">Cell membrane</keyword>
<keyword evidence="12" id="KW-0131">Cell cycle</keyword>
<dbReference type="PANTHER" id="PTHR43134:SF1">
    <property type="entry name" value="SIGNAL RECOGNITION PARTICLE RECEPTOR SUBUNIT ALPHA"/>
    <property type="match status" value="1"/>
</dbReference>
<reference evidence="12 13" key="1">
    <citation type="submission" date="2013-12" db="EMBL/GenBank/DDBJ databases">
        <authorList>
            <consortium name="DOE Joint Genome Institute"/>
            <person name="Kappler U."/>
            <person name="Huntemann M."/>
            <person name="Han J."/>
            <person name="Chen A."/>
            <person name="Kyrpides N."/>
            <person name="Mavromatis K."/>
            <person name="Markowitz V."/>
            <person name="Palaniappan K."/>
            <person name="Ivanova N."/>
            <person name="Schaumberg A."/>
            <person name="Pati A."/>
            <person name="Liolios K."/>
            <person name="Nordberg H.P."/>
            <person name="Cantor M.N."/>
            <person name="Hua S.X."/>
            <person name="Woyke T."/>
        </authorList>
    </citation>
    <scope>NUCLEOTIDE SEQUENCE [LARGE SCALE GENOMIC DNA]</scope>
    <source>
        <strain evidence="13">AL2</strain>
    </source>
</reference>
<keyword evidence="13" id="KW-1185">Reference proteome</keyword>
<dbReference type="AlphaFoldDB" id="W0DTL9"/>
<comment type="function">
    <text evidence="9 10">Involved in targeting and insertion of nascent membrane proteins into the cytoplasmic membrane. Acts as a receptor for the complex formed by the signal recognition particle (SRP) and the ribosome-nascent chain (RNC). Interaction with SRP-RNC leads to the transfer of the RNC complex to the Sec translocase for insertion into the membrane, the hydrolysis of GTP by both Ffh and FtsY, and the dissociation of the SRP-FtsY complex into the individual components.</text>
</comment>
<evidence type="ECO:0000256" key="9">
    <source>
        <dbReference type="ARBA" id="ARBA00053570"/>
    </source>
</evidence>
<protein>
    <recommendedName>
        <fullName evidence="10">Signal recognition particle receptor FtsY</fullName>
        <shortName evidence="10">SRP receptor</shortName>
        <ecNumber evidence="10">3.6.5.4</ecNumber>
    </recommendedName>
</protein>
<dbReference type="SMART" id="SM00382">
    <property type="entry name" value="AAA"/>
    <property type="match status" value="1"/>
</dbReference>
<keyword evidence="4 10" id="KW-0378">Hydrolase</keyword>
<dbReference type="Pfam" id="PF02881">
    <property type="entry name" value="SRP54_N"/>
    <property type="match status" value="1"/>
</dbReference>
<dbReference type="GO" id="GO:0005525">
    <property type="term" value="F:GTP binding"/>
    <property type="evidence" value="ECO:0007669"/>
    <property type="project" value="UniProtKB-UniRule"/>
</dbReference>
<dbReference type="Proteomes" id="UP000005380">
    <property type="component" value="Chromosome"/>
</dbReference>
<dbReference type="InterPro" id="IPR042101">
    <property type="entry name" value="SRP54_N_sf"/>
</dbReference>
<dbReference type="Gene3D" id="3.40.50.300">
    <property type="entry name" value="P-loop containing nucleotide triphosphate hydrolases"/>
    <property type="match status" value="1"/>
</dbReference>
<dbReference type="InterPro" id="IPR013822">
    <property type="entry name" value="Signal_recog_particl_SRP54_hlx"/>
</dbReference>
<accession>W0DTL9</accession>
<evidence type="ECO:0000256" key="4">
    <source>
        <dbReference type="ARBA" id="ARBA00022801"/>
    </source>
</evidence>
<dbReference type="KEGG" id="tao:THIAE_01560"/>
<dbReference type="InterPro" id="IPR004390">
    <property type="entry name" value="SR_rcpt_FtsY"/>
</dbReference>
<sequence>MFDFFKKKPIVTEPKLDNVNNPMLDQPASTDRTEAQTNLKETEKVAETPTKTGLFARLKAQLTKSREAFTSGLSRLFLGKKQIDDELLEELETLLLQADVGFEATTQIIDALTDQVSRQVLKDPQALFDALAEQLEAILSPVEQALVIHADAKPHVVLMVGINGAGKTTTIGKLAKYLQNQQHKVMLAAGDTFRAAAVEQLQTWGERNQIPVMAQKTGADSAAVIYDAIHSAKAKKMDVLLADTAGRLHTQNNLMDELKKVKRVIQKCDADAPHDVLLVLDASIGQNALNQAKEFHQAVGVTGLVITKLDGTAKGGVIFNLAQTMGIPVKFIGVGETLADLQVFNAKAFVDAFLDRPTAGQ</sequence>
<keyword evidence="2 10" id="KW-0963">Cytoplasm</keyword>
<dbReference type="Gene3D" id="1.20.120.140">
    <property type="entry name" value="Signal recognition particle SRP54, nucleotide-binding domain"/>
    <property type="match status" value="1"/>
</dbReference>
<dbReference type="RefSeq" id="WP_006459735.1">
    <property type="nucleotide sequence ID" value="NZ_CP007030.1"/>
</dbReference>
<keyword evidence="7 10" id="KW-0675">Receptor</keyword>
<dbReference type="FunCoup" id="W0DTL9">
    <property type="interactions" value="518"/>
</dbReference>
<dbReference type="EC" id="3.6.5.4" evidence="10"/>
<evidence type="ECO:0000259" key="11">
    <source>
        <dbReference type="PROSITE" id="PS00300"/>
    </source>
</evidence>
<keyword evidence="6 10" id="KW-0472">Membrane</keyword>
<dbReference type="HOGENOM" id="CLU_009301_3_0_6"/>
<dbReference type="STRING" id="717772.THIAE_01560"/>
<organism evidence="12 13">
    <name type="scientific">Thiomicrospira aerophila AL3</name>
    <dbReference type="NCBI Taxonomy" id="717772"/>
    <lineage>
        <taxon>Bacteria</taxon>
        <taxon>Pseudomonadati</taxon>
        <taxon>Pseudomonadota</taxon>
        <taxon>Gammaproteobacteria</taxon>
        <taxon>Thiotrichales</taxon>
        <taxon>Piscirickettsiaceae</taxon>
        <taxon>Thiomicrospira</taxon>
    </lineage>
</organism>
<evidence type="ECO:0000256" key="8">
    <source>
        <dbReference type="ARBA" id="ARBA00048027"/>
    </source>
</evidence>
<comment type="catalytic activity">
    <reaction evidence="8 10">
        <text>GTP + H2O = GDP + phosphate + H(+)</text>
        <dbReference type="Rhea" id="RHEA:19669"/>
        <dbReference type="ChEBI" id="CHEBI:15377"/>
        <dbReference type="ChEBI" id="CHEBI:15378"/>
        <dbReference type="ChEBI" id="CHEBI:37565"/>
        <dbReference type="ChEBI" id="CHEBI:43474"/>
        <dbReference type="ChEBI" id="CHEBI:58189"/>
        <dbReference type="EC" id="3.6.5.4"/>
    </reaction>
</comment>
<dbReference type="GO" id="GO:0005737">
    <property type="term" value="C:cytoplasm"/>
    <property type="evidence" value="ECO:0007669"/>
    <property type="project" value="UniProtKB-SubCell"/>
</dbReference>
<feature type="binding site" evidence="10">
    <location>
        <begin position="243"/>
        <end position="247"/>
    </location>
    <ligand>
        <name>GTP</name>
        <dbReference type="ChEBI" id="CHEBI:37565"/>
    </ligand>
</feature>
<dbReference type="SMART" id="SM00963">
    <property type="entry name" value="SRP54_N"/>
    <property type="match status" value="1"/>
</dbReference>
<dbReference type="GO" id="GO:0003924">
    <property type="term" value="F:GTPase activity"/>
    <property type="evidence" value="ECO:0007669"/>
    <property type="project" value="UniProtKB-UniRule"/>
</dbReference>
<dbReference type="GO" id="GO:0005886">
    <property type="term" value="C:plasma membrane"/>
    <property type="evidence" value="ECO:0007669"/>
    <property type="project" value="UniProtKB-SubCell"/>
</dbReference>
<keyword evidence="5 10" id="KW-0342">GTP-binding</keyword>
<dbReference type="SMART" id="SM00962">
    <property type="entry name" value="SRP54"/>
    <property type="match status" value="1"/>
</dbReference>
<dbReference type="InterPro" id="IPR036225">
    <property type="entry name" value="SRP/SRP_N"/>
</dbReference>
<evidence type="ECO:0000256" key="5">
    <source>
        <dbReference type="ARBA" id="ARBA00023134"/>
    </source>
</evidence>
<keyword evidence="3 10" id="KW-0547">Nucleotide-binding</keyword>
<comment type="similarity">
    <text evidence="10">Belongs to the GTP-binding SRP family. FtsY subfamily.</text>
</comment>
<dbReference type="InterPro" id="IPR027417">
    <property type="entry name" value="P-loop_NTPase"/>
</dbReference>
<dbReference type="GO" id="GO:0005047">
    <property type="term" value="F:signal recognition particle binding"/>
    <property type="evidence" value="ECO:0007669"/>
    <property type="project" value="TreeGrafter"/>
</dbReference>
<dbReference type="HAMAP" id="MF_00920">
    <property type="entry name" value="FtsY"/>
    <property type="match status" value="1"/>
</dbReference>
<evidence type="ECO:0000256" key="3">
    <source>
        <dbReference type="ARBA" id="ARBA00022741"/>
    </source>
</evidence>
<evidence type="ECO:0000313" key="13">
    <source>
        <dbReference type="Proteomes" id="UP000005380"/>
    </source>
</evidence>
<dbReference type="FunFam" id="3.40.50.300:FF:000053">
    <property type="entry name" value="Signal recognition particle receptor FtsY"/>
    <property type="match status" value="1"/>
</dbReference>
<comment type="subunit">
    <text evidence="10">Part of the signal recognition particle protein translocation system, which is composed of SRP and FtsY. SRP is a ribonucleoprotein composed of Ffh and a 4.5S RNA molecule.</text>
</comment>
<dbReference type="Pfam" id="PF00448">
    <property type="entry name" value="SRP54"/>
    <property type="match status" value="1"/>
</dbReference>
<dbReference type="EMBL" id="CP007030">
    <property type="protein sequence ID" value="AHF00623.1"/>
    <property type="molecule type" value="Genomic_DNA"/>
</dbReference>
<feature type="binding site" evidence="10">
    <location>
        <begin position="161"/>
        <end position="168"/>
    </location>
    <ligand>
        <name>GTP</name>
        <dbReference type="ChEBI" id="CHEBI:37565"/>
    </ligand>
</feature>
<dbReference type="FunFam" id="1.20.120.140:FF:000002">
    <property type="entry name" value="Signal recognition particle receptor FtsY"/>
    <property type="match status" value="1"/>
</dbReference>
<dbReference type="InterPro" id="IPR003593">
    <property type="entry name" value="AAA+_ATPase"/>
</dbReference>
<feature type="domain" description="SRP54-type proteins GTP-binding" evidence="11">
    <location>
        <begin position="328"/>
        <end position="341"/>
    </location>
</feature>
<dbReference type="GO" id="GO:0006614">
    <property type="term" value="P:SRP-dependent cotranslational protein targeting to membrane"/>
    <property type="evidence" value="ECO:0007669"/>
    <property type="project" value="InterPro"/>
</dbReference>
<dbReference type="OrthoDB" id="9804720at2"/>
<gene>
    <name evidence="10" type="primary">ftsY</name>
    <name evidence="12" type="ORF">THIAE_01560</name>
</gene>
<dbReference type="eggNOG" id="COG0552">
    <property type="taxonomic scope" value="Bacteria"/>
</dbReference>
<dbReference type="SUPFAM" id="SSF52540">
    <property type="entry name" value="P-loop containing nucleoside triphosphate hydrolases"/>
    <property type="match status" value="1"/>
</dbReference>
<keyword evidence="12" id="KW-0132">Cell division</keyword>
<proteinExistence type="inferred from homology"/>
<evidence type="ECO:0000313" key="12">
    <source>
        <dbReference type="EMBL" id="AHF00623.1"/>
    </source>
</evidence>
<evidence type="ECO:0000256" key="7">
    <source>
        <dbReference type="ARBA" id="ARBA00023170"/>
    </source>
</evidence>
<feature type="binding site" evidence="10">
    <location>
        <begin position="307"/>
        <end position="310"/>
    </location>
    <ligand>
        <name>GTP</name>
        <dbReference type="ChEBI" id="CHEBI:37565"/>
    </ligand>
</feature>
<dbReference type="InParanoid" id="W0DTL9"/>
<evidence type="ECO:0000256" key="10">
    <source>
        <dbReference type="HAMAP-Rule" id="MF_00920"/>
    </source>
</evidence>
<comment type="subcellular location">
    <subcellularLocation>
        <location evidence="10">Cell membrane</location>
        <topology evidence="10">Peripheral membrane protein</topology>
        <orientation evidence="10">Cytoplasmic side</orientation>
    </subcellularLocation>
    <subcellularLocation>
        <location evidence="10">Cytoplasm</location>
    </subcellularLocation>
</comment>
<dbReference type="GO" id="GO:0051301">
    <property type="term" value="P:cell division"/>
    <property type="evidence" value="ECO:0007669"/>
    <property type="project" value="UniProtKB-KW"/>
</dbReference>
<evidence type="ECO:0000256" key="6">
    <source>
        <dbReference type="ARBA" id="ARBA00023136"/>
    </source>
</evidence>
<evidence type="ECO:0000256" key="1">
    <source>
        <dbReference type="ARBA" id="ARBA00022475"/>
    </source>
</evidence>
<dbReference type="PROSITE" id="PS00300">
    <property type="entry name" value="SRP54"/>
    <property type="match status" value="1"/>
</dbReference>
<dbReference type="NCBIfam" id="TIGR00064">
    <property type="entry name" value="ftsY"/>
    <property type="match status" value="1"/>
</dbReference>
<dbReference type="SUPFAM" id="SSF47364">
    <property type="entry name" value="Domain of the SRP/SRP receptor G-proteins"/>
    <property type="match status" value="1"/>
</dbReference>